<evidence type="ECO:0000256" key="1">
    <source>
        <dbReference type="ARBA" id="ARBA00004442"/>
    </source>
</evidence>
<dbReference type="InterPro" id="IPR036737">
    <property type="entry name" value="OmpA-like_sf"/>
</dbReference>
<sequence length="551" mass="60450">MRPSAIASVVLHILTGAAALLWLLWYFIPLGNLFRLMLTLLVVAVAGWLAWKGCRYRKVSADGALSSIEIPTLDTQKPVVLVCGEGLDSLFPVQNLRKTAQGWWLRVGNISQLKDAVRLVLEQQFRQAGQLSVMYVCLPDQHQDEAVLRASISALRQQISQLTTLTGFALPVVLHCAFSGPQTPWVIVRGDKPLVCAANELPQALVDWQQTGNNLSMLPVLGQAFTFIHDTLLDEMAKADRLIPPVAPFAVALRTGAASAESHSVWAQWLYRRTCLQFPPVKGGLELACPFPDAVLPLLAPFASPVQGGQRSRRVVLLLWLCALAALVFSAANNLALIRLVAADLQRWSAIPMTHYAPKAQSLIALKQHVLMLERWQRQGEPMRYGLGYYPGQRLWLVLQQAIDSWVPAPPSLIPVEKDTPQAVRLDALSLFDTGKYQLKPNSTKMLVKALMGIKAKPGWLIVVAGHTDNTGEANANQVLSHKRAEALRHWMLSTSDVSPTCFAVQGYGATRPIASNDTVEGREANRRVEISLVPQVDACQTPAPQGPSND</sequence>
<dbReference type="GO" id="GO:0009279">
    <property type="term" value="C:cell outer membrane"/>
    <property type="evidence" value="ECO:0007669"/>
    <property type="project" value="UniProtKB-SubCell"/>
</dbReference>
<organism evidence="6">
    <name type="scientific">Erwinia amylovora ATCC BAA-2158</name>
    <dbReference type="NCBI Taxonomy" id="889211"/>
    <lineage>
        <taxon>Bacteria</taxon>
        <taxon>Pseudomonadati</taxon>
        <taxon>Pseudomonadota</taxon>
        <taxon>Gammaproteobacteria</taxon>
        <taxon>Enterobacterales</taxon>
        <taxon>Erwiniaceae</taxon>
        <taxon>Erwinia</taxon>
    </lineage>
</organism>
<dbReference type="InterPro" id="IPR006665">
    <property type="entry name" value="OmpA-like"/>
</dbReference>
<feature type="transmembrane region" description="Helical" evidence="4">
    <location>
        <begin position="33"/>
        <end position="51"/>
    </location>
</feature>
<keyword evidence="4" id="KW-1133">Transmembrane helix</keyword>
<name>E5B9P2_ERWAM</name>
<gene>
    <name evidence="6" type="ORF">EAIL5_3299</name>
</gene>
<dbReference type="PRINTS" id="PR01021">
    <property type="entry name" value="OMPADOMAIN"/>
</dbReference>
<feature type="transmembrane region" description="Helical" evidence="4">
    <location>
        <begin position="7"/>
        <end position="27"/>
    </location>
</feature>
<dbReference type="PROSITE" id="PS51123">
    <property type="entry name" value="OMPA_2"/>
    <property type="match status" value="1"/>
</dbReference>
<dbReference type="AlphaFoldDB" id="E5B9P2"/>
<dbReference type="PANTHER" id="PTHR30329:SF20">
    <property type="entry name" value="EXPORTED PROTEIN"/>
    <property type="match status" value="1"/>
</dbReference>
<dbReference type="Gene3D" id="3.30.1330.60">
    <property type="entry name" value="OmpA-like domain"/>
    <property type="match status" value="1"/>
</dbReference>
<dbReference type="InterPro" id="IPR050330">
    <property type="entry name" value="Bact_OuterMem_StrucFunc"/>
</dbReference>
<evidence type="ECO:0000256" key="4">
    <source>
        <dbReference type="SAM" id="Phobius"/>
    </source>
</evidence>
<evidence type="ECO:0000256" key="2">
    <source>
        <dbReference type="ARBA" id="ARBA00023136"/>
    </source>
</evidence>
<dbReference type="Pfam" id="PF00691">
    <property type="entry name" value="OmpA"/>
    <property type="match status" value="1"/>
</dbReference>
<protein>
    <recommendedName>
        <fullName evidence="5">OmpA-like domain-containing protein</fullName>
    </recommendedName>
</protein>
<dbReference type="InterPro" id="IPR006664">
    <property type="entry name" value="OMP_bac"/>
</dbReference>
<evidence type="ECO:0000259" key="5">
    <source>
        <dbReference type="PROSITE" id="PS51123"/>
    </source>
</evidence>
<dbReference type="CDD" id="cd07185">
    <property type="entry name" value="OmpA_C-like"/>
    <property type="match status" value="1"/>
</dbReference>
<evidence type="ECO:0000256" key="3">
    <source>
        <dbReference type="PROSITE-ProRule" id="PRU00473"/>
    </source>
</evidence>
<evidence type="ECO:0000313" key="6">
    <source>
        <dbReference type="EMBL" id="CBX82119.1"/>
    </source>
</evidence>
<keyword evidence="2 3" id="KW-0472">Membrane</keyword>
<proteinExistence type="predicted"/>
<dbReference type="SUPFAM" id="SSF103088">
    <property type="entry name" value="OmpA-like"/>
    <property type="match status" value="1"/>
</dbReference>
<feature type="domain" description="OmpA-like" evidence="5">
    <location>
        <begin position="419"/>
        <end position="537"/>
    </location>
</feature>
<dbReference type="PANTHER" id="PTHR30329">
    <property type="entry name" value="STATOR ELEMENT OF FLAGELLAR MOTOR COMPLEX"/>
    <property type="match status" value="1"/>
</dbReference>
<accession>E5B9P2</accession>
<feature type="transmembrane region" description="Helical" evidence="4">
    <location>
        <begin position="315"/>
        <end position="337"/>
    </location>
</feature>
<comment type="subcellular location">
    <subcellularLocation>
        <location evidence="1">Cell outer membrane</location>
    </subcellularLocation>
</comment>
<dbReference type="EMBL" id="FR719197">
    <property type="protein sequence ID" value="CBX82119.1"/>
    <property type="molecule type" value="Genomic_DNA"/>
</dbReference>
<keyword evidence="4" id="KW-0812">Transmembrane</keyword>
<reference evidence="6" key="1">
    <citation type="journal article" date="2011" name="J. Bacteriol.">
        <title>Genome Sequence of an Erwinia amylovora Strain with Pathogenicity Restricted to Rubus Plants.</title>
        <authorList>
            <person name="Powney R."/>
            <person name="Smits T.H."/>
            <person name="Sawbridge T."/>
            <person name="Frey B."/>
            <person name="Blom J."/>
            <person name="Frey J.E."/>
            <person name="Plummer K.M."/>
            <person name="Beer S.V."/>
            <person name="Luck J."/>
            <person name="Duffy B."/>
            <person name="Rodoni B."/>
        </authorList>
    </citation>
    <scope>NUCLEOTIDE SEQUENCE</scope>
    <source>
        <strain evidence="6">ATCC BAA-2158</strain>
    </source>
</reference>